<comment type="subcellular location">
    <subcellularLocation>
        <location evidence="1">Membrane</location>
        <topology evidence="1">Multi-pass membrane protein</topology>
    </subcellularLocation>
</comment>
<protein>
    <submittedName>
        <fullName evidence="7">Uncharacterized protein</fullName>
    </submittedName>
</protein>
<gene>
    <name evidence="7" type="ORF">Mgra_00007300</name>
</gene>
<dbReference type="Pfam" id="PF02077">
    <property type="entry name" value="SURF4"/>
    <property type="match status" value="1"/>
</dbReference>
<keyword evidence="5 6" id="KW-0472">Membrane</keyword>
<feature type="transmembrane region" description="Helical" evidence="6">
    <location>
        <begin position="89"/>
        <end position="108"/>
    </location>
</feature>
<evidence type="ECO:0000256" key="1">
    <source>
        <dbReference type="ARBA" id="ARBA00004141"/>
    </source>
</evidence>
<keyword evidence="3 6" id="KW-0812">Transmembrane</keyword>
<evidence type="ECO:0000256" key="4">
    <source>
        <dbReference type="ARBA" id="ARBA00022989"/>
    </source>
</evidence>
<reference evidence="7" key="1">
    <citation type="journal article" date="2020" name="Ecol. Evol.">
        <title>Genome structure and content of the rice root-knot nematode (Meloidogyne graminicola).</title>
        <authorList>
            <person name="Phan N.T."/>
            <person name="Danchin E.G.J."/>
            <person name="Klopp C."/>
            <person name="Perfus-Barbeoch L."/>
            <person name="Kozlowski D.K."/>
            <person name="Koutsovoulos G.D."/>
            <person name="Lopez-Roques C."/>
            <person name="Bouchez O."/>
            <person name="Zahm M."/>
            <person name="Besnard G."/>
            <person name="Bellafiore S."/>
        </authorList>
    </citation>
    <scope>NUCLEOTIDE SEQUENCE</scope>
    <source>
        <strain evidence="7">VN-18</strain>
    </source>
</reference>
<accession>A0A8S9ZJH7</accession>
<comment type="similarity">
    <text evidence="2">Belongs to the SURF4 family.</text>
</comment>
<dbReference type="AlphaFoldDB" id="A0A8S9ZJH7"/>
<dbReference type="OrthoDB" id="7859621at2759"/>
<evidence type="ECO:0000313" key="8">
    <source>
        <dbReference type="Proteomes" id="UP000605970"/>
    </source>
</evidence>
<feature type="transmembrane region" description="Helical" evidence="6">
    <location>
        <begin position="65"/>
        <end position="84"/>
    </location>
</feature>
<dbReference type="EMBL" id="JABEBT010000079">
    <property type="protein sequence ID" value="KAF7633321.1"/>
    <property type="molecule type" value="Genomic_DNA"/>
</dbReference>
<keyword evidence="4 6" id="KW-1133">Transmembrane helix</keyword>
<feature type="transmembrane region" description="Helical" evidence="6">
    <location>
        <begin position="20"/>
        <end position="45"/>
    </location>
</feature>
<feature type="transmembrane region" description="Helical" evidence="6">
    <location>
        <begin position="114"/>
        <end position="132"/>
    </location>
</feature>
<keyword evidence="8" id="KW-1185">Reference proteome</keyword>
<dbReference type="InterPro" id="IPR002995">
    <property type="entry name" value="Surf4"/>
</dbReference>
<name>A0A8S9ZJH7_9BILA</name>
<evidence type="ECO:0000256" key="3">
    <source>
        <dbReference type="ARBA" id="ARBA00022692"/>
    </source>
</evidence>
<organism evidence="7 8">
    <name type="scientific">Meloidogyne graminicola</name>
    <dbReference type="NCBI Taxonomy" id="189291"/>
    <lineage>
        <taxon>Eukaryota</taxon>
        <taxon>Metazoa</taxon>
        <taxon>Ecdysozoa</taxon>
        <taxon>Nematoda</taxon>
        <taxon>Chromadorea</taxon>
        <taxon>Rhabditida</taxon>
        <taxon>Tylenchina</taxon>
        <taxon>Tylenchomorpha</taxon>
        <taxon>Tylenchoidea</taxon>
        <taxon>Meloidogynidae</taxon>
        <taxon>Meloidogyninae</taxon>
        <taxon>Meloidogyne</taxon>
    </lineage>
</organism>
<dbReference type="Proteomes" id="UP000605970">
    <property type="component" value="Unassembled WGS sequence"/>
</dbReference>
<dbReference type="GO" id="GO:0016020">
    <property type="term" value="C:membrane"/>
    <property type="evidence" value="ECO:0007669"/>
    <property type="project" value="UniProtKB-SubCell"/>
</dbReference>
<evidence type="ECO:0000256" key="2">
    <source>
        <dbReference type="ARBA" id="ARBA00006945"/>
    </source>
</evidence>
<proteinExistence type="inferred from homology"/>
<feature type="transmembrane region" description="Helical" evidence="6">
    <location>
        <begin position="162"/>
        <end position="182"/>
    </location>
</feature>
<comment type="caution">
    <text evidence="7">The sequence shown here is derived from an EMBL/GenBank/DDBJ whole genome shotgun (WGS) entry which is preliminary data.</text>
</comment>
<feature type="transmembrane region" description="Helical" evidence="6">
    <location>
        <begin position="188"/>
        <end position="204"/>
    </location>
</feature>
<evidence type="ECO:0000256" key="5">
    <source>
        <dbReference type="ARBA" id="ARBA00023136"/>
    </source>
</evidence>
<evidence type="ECO:0000313" key="7">
    <source>
        <dbReference type="EMBL" id="KAF7633321.1"/>
    </source>
</evidence>
<feature type="transmembrane region" description="Helical" evidence="6">
    <location>
        <begin position="211"/>
        <end position="231"/>
    </location>
</feature>
<evidence type="ECO:0000256" key="6">
    <source>
        <dbReference type="SAM" id="Phobius"/>
    </source>
</evidence>
<sequence length="278" mass="32283">MDKMSLIDNIKRMSITNYQFILVIIARICLLSMFIDDGIRVGLQWKDQHRYISVYWAELPTWKPANFLITFGIIGQIIPCILILFIRKLVLPSCIFLVFMVIYHTILYGVHFDLHFLAVNVAIIGGLLMLISESLTNTKEKKSTITAGIPQLHESKDSKTKIYLMLTGRILLPLMFISLLRWDTNEPLRMVELFIGSILMFLVITGYKTRYAAFLLTLWLLFINFTLNAWWTLPKNSPYIEFSKFDFFQTFSVIGGLLLVFVYGPGKYSFDEFTKKEL</sequence>
<feature type="transmembrane region" description="Helical" evidence="6">
    <location>
        <begin position="247"/>
        <end position="266"/>
    </location>
</feature>